<dbReference type="GO" id="GO:0046872">
    <property type="term" value="F:metal ion binding"/>
    <property type="evidence" value="ECO:0007669"/>
    <property type="project" value="UniProtKB-KW"/>
</dbReference>
<dbReference type="Pfam" id="PF05649">
    <property type="entry name" value="Peptidase_M13_N"/>
    <property type="match status" value="1"/>
</dbReference>
<dbReference type="EC" id="3.4.24.11" evidence="5"/>
<dbReference type="PROSITE" id="PS51885">
    <property type="entry name" value="NEPRILYSIN"/>
    <property type="match status" value="1"/>
</dbReference>
<reference evidence="33 34" key="1">
    <citation type="submission" date="2019-01" db="EMBL/GenBank/DDBJ databases">
        <title>Genome Assembly of Collichthys lucidus.</title>
        <authorList>
            <person name="Cai M."/>
            <person name="Xiao S."/>
        </authorList>
    </citation>
    <scope>NUCLEOTIDE SEQUENCE [LARGE SCALE GENOMIC DNA]</scope>
    <source>
        <strain evidence="33">JT15FE1705JMU</strain>
        <tissue evidence="33">Muscle</tissue>
    </source>
</reference>
<comment type="subcellular location">
    <subcellularLocation>
        <location evidence="3">Cell membrane</location>
        <topology evidence="3">Single-pass type II membrane protein</topology>
    </subcellularLocation>
</comment>
<evidence type="ECO:0000256" key="20">
    <source>
        <dbReference type="ARBA" id="ARBA00023180"/>
    </source>
</evidence>
<keyword evidence="18 30" id="KW-0472">Membrane</keyword>
<evidence type="ECO:0000256" key="27">
    <source>
        <dbReference type="ARBA" id="ARBA00048093"/>
    </source>
</evidence>
<evidence type="ECO:0000256" key="30">
    <source>
        <dbReference type="SAM" id="Phobius"/>
    </source>
</evidence>
<evidence type="ECO:0000256" key="7">
    <source>
        <dbReference type="ARBA" id="ARBA00022475"/>
    </source>
</evidence>
<evidence type="ECO:0000259" key="32">
    <source>
        <dbReference type="Pfam" id="PF05649"/>
    </source>
</evidence>
<evidence type="ECO:0000256" key="28">
    <source>
        <dbReference type="ARBA" id="ARBA00049273"/>
    </source>
</evidence>
<dbReference type="PANTHER" id="PTHR11733">
    <property type="entry name" value="ZINC METALLOPROTEASE FAMILY M13 NEPRILYSIN-RELATED"/>
    <property type="match status" value="1"/>
</dbReference>
<dbReference type="InterPro" id="IPR042089">
    <property type="entry name" value="Peptidase_M13_dom_2"/>
</dbReference>
<dbReference type="Pfam" id="PF01431">
    <property type="entry name" value="Peptidase_M13"/>
    <property type="match status" value="1"/>
</dbReference>
<dbReference type="InterPro" id="IPR000718">
    <property type="entry name" value="Peptidase_M13"/>
</dbReference>
<evidence type="ECO:0000256" key="12">
    <source>
        <dbReference type="ARBA" id="ARBA00022723"/>
    </source>
</evidence>
<proteinExistence type="inferred from homology"/>
<dbReference type="PRINTS" id="PR00786">
    <property type="entry name" value="NEPRILYSIN"/>
</dbReference>
<keyword evidence="16 30" id="KW-1133">Transmembrane helix</keyword>
<dbReference type="GO" id="GO:0097242">
    <property type="term" value="P:amyloid-beta clearance"/>
    <property type="evidence" value="ECO:0007669"/>
    <property type="project" value="TreeGrafter"/>
</dbReference>
<keyword evidence="19" id="KW-1015">Disulfide bond</keyword>
<evidence type="ECO:0000259" key="31">
    <source>
        <dbReference type="Pfam" id="PF01431"/>
    </source>
</evidence>
<evidence type="ECO:0000256" key="14">
    <source>
        <dbReference type="ARBA" id="ARBA00022833"/>
    </source>
</evidence>
<protein>
    <recommendedName>
        <fullName evidence="6">Neprilysin</fullName>
        <ecNumber evidence="5">3.4.24.11</ecNumber>
    </recommendedName>
    <alternativeName>
        <fullName evidence="25">Atriopeptidase</fullName>
    </alternativeName>
    <alternativeName>
        <fullName evidence="23">Enkephalinase</fullName>
    </alternativeName>
    <alternativeName>
        <fullName evidence="22">Neutral endopeptidase 24.11</fullName>
    </alternativeName>
    <alternativeName>
        <fullName evidence="24">Skin fibroblast elastase</fullName>
    </alternativeName>
</protein>
<evidence type="ECO:0000313" key="33">
    <source>
        <dbReference type="EMBL" id="TKS80916.1"/>
    </source>
</evidence>
<keyword evidence="7" id="KW-1003">Cell membrane</keyword>
<comment type="cofactor">
    <cofactor evidence="2">
        <name>Zn(2+)</name>
        <dbReference type="ChEBI" id="CHEBI:29105"/>
    </cofactor>
</comment>
<evidence type="ECO:0000256" key="24">
    <source>
        <dbReference type="ARBA" id="ARBA00031486"/>
    </source>
</evidence>
<dbReference type="Proteomes" id="UP000298787">
    <property type="component" value="Chromosome 13"/>
</dbReference>
<comment type="catalytic activity">
    <reaction evidence="28">
        <text>neurotensin + H2O = neurotensin(1-11) + L-isoleucyl-L-leucine</text>
        <dbReference type="Rhea" id="RHEA:71475"/>
        <dbReference type="ChEBI" id="CHEBI:15377"/>
        <dbReference type="ChEBI" id="CHEBI:147362"/>
        <dbReference type="ChEBI" id="CHEBI:190704"/>
        <dbReference type="ChEBI" id="CHEBI:190706"/>
    </reaction>
    <physiologicalReaction direction="left-to-right" evidence="28">
        <dbReference type="Rhea" id="RHEA:71476"/>
    </physiologicalReaction>
</comment>
<dbReference type="InterPro" id="IPR024079">
    <property type="entry name" value="MetalloPept_cat_dom_sf"/>
</dbReference>
<evidence type="ECO:0000256" key="22">
    <source>
        <dbReference type="ARBA" id="ARBA00031127"/>
    </source>
</evidence>
<evidence type="ECO:0000256" key="5">
    <source>
        <dbReference type="ARBA" id="ARBA00012521"/>
    </source>
</evidence>
<dbReference type="EMBL" id="CM014090">
    <property type="protein sequence ID" value="TKS80916.1"/>
    <property type="molecule type" value="Genomic_DNA"/>
</dbReference>
<comment type="catalytic activity">
    <reaction evidence="29">
        <text>substance P + H2O = substance P(1-9) + L-Leu-L-Met-NH2</text>
        <dbReference type="Rhea" id="RHEA:71459"/>
        <dbReference type="ChEBI" id="CHEBI:15377"/>
        <dbReference type="ChEBI" id="CHEBI:190692"/>
        <dbReference type="ChEBI" id="CHEBI:190693"/>
        <dbReference type="ChEBI" id="CHEBI:190700"/>
    </reaction>
    <physiologicalReaction direction="left-to-right" evidence="29">
        <dbReference type="Rhea" id="RHEA:71460"/>
    </physiologicalReaction>
</comment>
<comment type="catalytic activity">
    <reaction evidence="26">
        <text>neurotensin + H2O = neurotensin(1-10) + L-tyrosyl-L-isoleucyl-L-leucine</text>
        <dbReference type="Rhea" id="RHEA:71479"/>
        <dbReference type="ChEBI" id="CHEBI:15377"/>
        <dbReference type="ChEBI" id="CHEBI:147362"/>
        <dbReference type="ChEBI" id="CHEBI:190705"/>
        <dbReference type="ChEBI" id="CHEBI:190707"/>
    </reaction>
    <physiologicalReaction direction="left-to-right" evidence="26">
        <dbReference type="Rhea" id="RHEA:71480"/>
    </physiologicalReaction>
</comment>
<keyword evidence="11" id="KW-0519">Myristate</keyword>
<keyword evidence="34" id="KW-1185">Reference proteome</keyword>
<keyword evidence="17" id="KW-0482">Metalloprotease</keyword>
<evidence type="ECO:0000256" key="1">
    <source>
        <dbReference type="ARBA" id="ARBA00000716"/>
    </source>
</evidence>
<dbReference type="CDD" id="cd08662">
    <property type="entry name" value="M13"/>
    <property type="match status" value="1"/>
</dbReference>
<comment type="catalytic activity">
    <reaction evidence="1">
        <text>Preferential cleavage of polypeptides between hydrophobic residues, particularly with Phe or Tyr at P1'.</text>
        <dbReference type="EC" id="3.4.24.11"/>
    </reaction>
</comment>
<keyword evidence="10 30" id="KW-0812">Transmembrane</keyword>
<evidence type="ECO:0000256" key="10">
    <source>
        <dbReference type="ARBA" id="ARBA00022692"/>
    </source>
</evidence>
<gene>
    <name evidence="33" type="ORF">D9C73_015020</name>
</gene>
<evidence type="ECO:0000256" key="29">
    <source>
        <dbReference type="ARBA" id="ARBA00049470"/>
    </source>
</evidence>
<evidence type="ECO:0000256" key="23">
    <source>
        <dbReference type="ARBA" id="ARBA00031362"/>
    </source>
</evidence>
<organism evidence="33 34">
    <name type="scientific">Collichthys lucidus</name>
    <name type="common">Big head croaker</name>
    <name type="synonym">Sciaena lucida</name>
    <dbReference type="NCBI Taxonomy" id="240159"/>
    <lineage>
        <taxon>Eukaryota</taxon>
        <taxon>Metazoa</taxon>
        <taxon>Chordata</taxon>
        <taxon>Craniata</taxon>
        <taxon>Vertebrata</taxon>
        <taxon>Euteleostomi</taxon>
        <taxon>Actinopterygii</taxon>
        <taxon>Neopterygii</taxon>
        <taxon>Teleostei</taxon>
        <taxon>Neoteleostei</taxon>
        <taxon>Acanthomorphata</taxon>
        <taxon>Eupercaria</taxon>
        <taxon>Sciaenidae</taxon>
        <taxon>Collichthys</taxon>
    </lineage>
</organism>
<dbReference type="GO" id="GO:0005886">
    <property type="term" value="C:plasma membrane"/>
    <property type="evidence" value="ECO:0007669"/>
    <property type="project" value="UniProtKB-SubCell"/>
</dbReference>
<evidence type="ECO:0000256" key="4">
    <source>
        <dbReference type="ARBA" id="ARBA00007357"/>
    </source>
</evidence>
<keyword evidence="15" id="KW-0735">Signal-anchor</keyword>
<dbReference type="STRING" id="240159.A0A4U5UZT0"/>
<keyword evidence="21" id="KW-0449">Lipoprotein</keyword>
<name>A0A4U5UZT0_COLLU</name>
<keyword evidence="20" id="KW-0325">Glycoprotein</keyword>
<dbReference type="GO" id="GO:0016485">
    <property type="term" value="P:protein processing"/>
    <property type="evidence" value="ECO:0007669"/>
    <property type="project" value="TreeGrafter"/>
</dbReference>
<dbReference type="GO" id="GO:0004222">
    <property type="term" value="F:metalloendopeptidase activity"/>
    <property type="evidence" value="ECO:0007669"/>
    <property type="project" value="UniProtKB-EC"/>
</dbReference>
<evidence type="ECO:0000256" key="17">
    <source>
        <dbReference type="ARBA" id="ARBA00023049"/>
    </source>
</evidence>
<feature type="domain" description="Peptidase M13 C-terminal" evidence="31">
    <location>
        <begin position="522"/>
        <end position="697"/>
    </location>
</feature>
<evidence type="ECO:0000256" key="15">
    <source>
        <dbReference type="ARBA" id="ARBA00022968"/>
    </source>
</evidence>
<evidence type="ECO:0000256" key="6">
    <source>
        <dbReference type="ARBA" id="ARBA00022077"/>
    </source>
</evidence>
<dbReference type="InterPro" id="IPR008753">
    <property type="entry name" value="Peptidase_M13_N"/>
</dbReference>
<keyword evidence="13" id="KW-0378">Hydrolase</keyword>
<feature type="transmembrane region" description="Helical" evidence="30">
    <location>
        <begin position="48"/>
        <end position="69"/>
    </location>
</feature>
<dbReference type="InterPro" id="IPR018497">
    <property type="entry name" value="Peptidase_M13_C"/>
</dbReference>
<evidence type="ECO:0000256" key="9">
    <source>
        <dbReference type="ARBA" id="ARBA00022670"/>
    </source>
</evidence>
<dbReference type="Gene3D" id="3.40.390.10">
    <property type="entry name" value="Collagenase (Catalytic Domain)"/>
    <property type="match status" value="2"/>
</dbReference>
<evidence type="ECO:0000256" key="2">
    <source>
        <dbReference type="ARBA" id="ARBA00001947"/>
    </source>
</evidence>
<keyword evidence="12" id="KW-0479">Metal-binding</keyword>
<evidence type="ECO:0000256" key="21">
    <source>
        <dbReference type="ARBA" id="ARBA00023288"/>
    </source>
</evidence>
<evidence type="ECO:0000256" key="25">
    <source>
        <dbReference type="ARBA" id="ARBA00032584"/>
    </source>
</evidence>
<comment type="similarity">
    <text evidence="4">Belongs to the peptidase M13 family.</text>
</comment>
<evidence type="ECO:0000313" key="34">
    <source>
        <dbReference type="Proteomes" id="UP000298787"/>
    </source>
</evidence>
<feature type="transmembrane region" description="Helical" evidence="30">
    <location>
        <begin position="723"/>
        <end position="747"/>
    </location>
</feature>
<dbReference type="PANTHER" id="PTHR11733:SF114">
    <property type="entry name" value="NEPRILYSIN"/>
    <property type="match status" value="1"/>
</dbReference>
<evidence type="ECO:0000256" key="19">
    <source>
        <dbReference type="ARBA" id="ARBA00023157"/>
    </source>
</evidence>
<accession>A0A4U5UZT0</accession>
<sequence length="748" mass="84794">MPIYIIDRKFPETSGELIQPTAEEGDLRMTETNPPKSAKKPRWTSLEIGLITIVSLLFIIIVALIILFATQKTDEICTTADCTQSASRLIENMDASADPCDNFYQYACGGWLKKNIIPETSSRYSTFDILRDELEVILKGVLEKTVEGEAAALTKAKTLYKSCTNESLIELRGGTPLLDMLVDVFEWPIAVDNWETNYGKASFSTQAVTHSRCVVYSEVFLSDLSYFLCSSGKTWRLEDVISKLNEKYGTPLLVNFFVGTDDRDSNSHIIHVEITTLALGTMQRHAGLTEKFMIDLAKLIRTDRGLVINETRIREEVTRVMDLERDIANATDTPEDRNNPVLLYNKMELGDLNANFTLEVGSQVFNWSYFTAKIMDTVNISVPDTEKVINYSPNYYRRLNVILARYNKRLCMARRQRQQCGGKCALYVNNNLDNAVGRLYVQEAFSEKSKELARAIRQRIGYSDSIMDDKYLNNEYKDLDYSAEEYFENILQNLEYLQKKRLRKLRLKVNKEEWVTGAAVVNAFYSSSKNQIGILQPPFFSKGQAKSLNYGGIGMVIGHEITHGFDDNGRNYDKDGDLKDWWTPDSTQKFLDLSKCIVNQYGNFSWDLAGGLHLNGNNTLGENIADNGGIRQAYQAYKNYVKEHGEEPPLPGIHLSHDQLFFLNFAQVWCGTHRPEQAVNSIKVDVHSPGKFRITRVYLLSCFSNDTVCVLRQVDLLCFDDTMGIILSIISAVGAALTAARFATFLYH</sequence>
<evidence type="ECO:0000256" key="18">
    <source>
        <dbReference type="ARBA" id="ARBA00023136"/>
    </source>
</evidence>
<evidence type="ECO:0000256" key="3">
    <source>
        <dbReference type="ARBA" id="ARBA00004401"/>
    </source>
</evidence>
<dbReference type="Gene3D" id="1.10.1380.10">
    <property type="entry name" value="Neutral endopeptidase , domain2"/>
    <property type="match status" value="2"/>
</dbReference>
<evidence type="ECO:0000256" key="13">
    <source>
        <dbReference type="ARBA" id="ARBA00022801"/>
    </source>
</evidence>
<evidence type="ECO:0000256" key="11">
    <source>
        <dbReference type="ARBA" id="ARBA00022707"/>
    </source>
</evidence>
<dbReference type="AlphaFoldDB" id="A0A4U5UZT0"/>
<evidence type="ECO:0000256" key="16">
    <source>
        <dbReference type="ARBA" id="ARBA00022989"/>
    </source>
</evidence>
<keyword evidence="9" id="KW-0645">Protease</keyword>
<comment type="catalytic activity">
    <reaction evidence="27">
        <text>substance P + H2O = substance P(1-7) + L-Phe-Gly-L-Leu-L-Met-NH2</text>
        <dbReference type="Rhea" id="RHEA:71467"/>
        <dbReference type="ChEBI" id="CHEBI:15377"/>
        <dbReference type="ChEBI" id="CHEBI:190692"/>
        <dbReference type="ChEBI" id="CHEBI:190695"/>
        <dbReference type="ChEBI" id="CHEBI:190698"/>
    </reaction>
    <physiologicalReaction direction="left-to-right" evidence="27">
        <dbReference type="Rhea" id="RHEA:71468"/>
    </physiologicalReaction>
</comment>
<dbReference type="SUPFAM" id="SSF55486">
    <property type="entry name" value="Metalloproteases ('zincins'), catalytic domain"/>
    <property type="match status" value="1"/>
</dbReference>
<keyword evidence="14" id="KW-0862">Zinc</keyword>
<evidence type="ECO:0000256" key="26">
    <source>
        <dbReference type="ARBA" id="ARBA00047638"/>
    </source>
</evidence>
<evidence type="ECO:0000256" key="8">
    <source>
        <dbReference type="ARBA" id="ARBA00022553"/>
    </source>
</evidence>
<feature type="domain" description="Peptidase M13 N-terminal" evidence="32">
    <location>
        <begin position="99"/>
        <end position="409"/>
    </location>
</feature>
<keyword evidence="8" id="KW-0597">Phosphoprotein</keyword>